<proteinExistence type="predicted"/>
<evidence type="ECO:0000313" key="3">
    <source>
        <dbReference type="Proteomes" id="UP001172721"/>
    </source>
</evidence>
<gene>
    <name evidence="2" type="ORF">QYB97_11245</name>
</gene>
<evidence type="ECO:0000313" key="2">
    <source>
        <dbReference type="EMBL" id="MDN4525057.1"/>
    </source>
</evidence>
<dbReference type="RefSeq" id="WP_301166098.1">
    <property type="nucleotide sequence ID" value="NZ_JAUHTR010000005.1"/>
</dbReference>
<protein>
    <submittedName>
        <fullName evidence="2">Uncharacterized protein</fullName>
    </submittedName>
</protein>
<dbReference type="Proteomes" id="UP001172721">
    <property type="component" value="Unassembled WGS sequence"/>
</dbReference>
<sequence length="57" mass="6277">MWLLILLVVIIGFAILIDWKRKRNSNHPQPPTHPGGKPGDSSNYMLGDNKYTDGGGS</sequence>
<comment type="caution">
    <text evidence="2">The sequence shown here is derived from an EMBL/GenBank/DDBJ whole genome shotgun (WGS) entry which is preliminary data.</text>
</comment>
<feature type="region of interest" description="Disordered" evidence="1">
    <location>
        <begin position="23"/>
        <end position="57"/>
    </location>
</feature>
<accession>A0ABT8HW99</accession>
<evidence type="ECO:0000256" key="1">
    <source>
        <dbReference type="SAM" id="MobiDB-lite"/>
    </source>
</evidence>
<dbReference type="EMBL" id="JAUHTR010000005">
    <property type="protein sequence ID" value="MDN4525057.1"/>
    <property type="molecule type" value="Genomic_DNA"/>
</dbReference>
<organism evidence="2 3">
    <name type="scientific">Fictibacillus fluitans</name>
    <dbReference type="NCBI Taxonomy" id="3058422"/>
    <lineage>
        <taxon>Bacteria</taxon>
        <taxon>Bacillati</taxon>
        <taxon>Bacillota</taxon>
        <taxon>Bacilli</taxon>
        <taxon>Bacillales</taxon>
        <taxon>Fictibacillaceae</taxon>
        <taxon>Fictibacillus</taxon>
    </lineage>
</organism>
<keyword evidence="3" id="KW-1185">Reference proteome</keyword>
<reference evidence="2" key="1">
    <citation type="submission" date="2023-07" db="EMBL/GenBank/DDBJ databases">
        <title>Fictibacillus sp. isolated from freshwater pond.</title>
        <authorList>
            <person name="Kirdat K."/>
            <person name="Bhat A."/>
            <person name="Mourya A."/>
            <person name="Yadav A."/>
        </authorList>
    </citation>
    <scope>NUCLEOTIDE SEQUENCE</scope>
    <source>
        <strain evidence="2">NE201</strain>
    </source>
</reference>
<name>A0ABT8HW99_9BACL</name>